<organism evidence="5 6">
    <name type="scientific">Candidatus Phocaeicola excrementipullorum</name>
    <dbReference type="NCBI Taxonomy" id="2838731"/>
    <lineage>
        <taxon>Bacteria</taxon>
        <taxon>Pseudomonadati</taxon>
        <taxon>Bacteroidota</taxon>
        <taxon>Bacteroidia</taxon>
        <taxon>Bacteroidales</taxon>
        <taxon>Bacteroidaceae</taxon>
        <taxon>Phocaeicola</taxon>
    </lineage>
</organism>
<dbReference type="GO" id="GO:0016020">
    <property type="term" value="C:membrane"/>
    <property type="evidence" value="ECO:0007669"/>
    <property type="project" value="GOC"/>
</dbReference>
<dbReference type="AlphaFoldDB" id="A0A948X3X3"/>
<dbReference type="EMBL" id="JAHLFJ010000001">
    <property type="protein sequence ID" value="MBU3854968.1"/>
    <property type="molecule type" value="Genomic_DNA"/>
</dbReference>
<dbReference type="InterPro" id="IPR029052">
    <property type="entry name" value="Metallo-depent_PP-like"/>
</dbReference>
<dbReference type="Proteomes" id="UP000784286">
    <property type="component" value="Unassembled WGS sequence"/>
</dbReference>
<accession>A0A948X3X3</accession>
<dbReference type="GO" id="GO:0009245">
    <property type="term" value="P:lipid A biosynthetic process"/>
    <property type="evidence" value="ECO:0007669"/>
    <property type="project" value="TreeGrafter"/>
</dbReference>
<dbReference type="GO" id="GO:0008758">
    <property type="term" value="F:UDP-2,3-diacylglucosamine hydrolase activity"/>
    <property type="evidence" value="ECO:0007669"/>
    <property type="project" value="TreeGrafter"/>
</dbReference>
<keyword evidence="1" id="KW-0479">Metal-binding</keyword>
<evidence type="ECO:0000313" key="5">
    <source>
        <dbReference type="EMBL" id="MBU3854968.1"/>
    </source>
</evidence>
<feature type="domain" description="Calcineurin-like phosphoesterase" evidence="4">
    <location>
        <begin position="53"/>
        <end position="214"/>
    </location>
</feature>
<keyword evidence="3" id="KW-0732">Signal</keyword>
<dbReference type="GO" id="GO:0046872">
    <property type="term" value="F:metal ion binding"/>
    <property type="evidence" value="ECO:0007669"/>
    <property type="project" value="UniProtKB-KW"/>
</dbReference>
<dbReference type="InterPro" id="IPR051158">
    <property type="entry name" value="Metallophosphoesterase_sf"/>
</dbReference>
<dbReference type="PANTHER" id="PTHR31302:SF31">
    <property type="entry name" value="PHOSPHODIESTERASE YAEI"/>
    <property type="match status" value="1"/>
</dbReference>
<name>A0A948X3X3_9BACT</name>
<dbReference type="InterPro" id="IPR004843">
    <property type="entry name" value="Calcineurin-like_PHP"/>
</dbReference>
<dbReference type="PROSITE" id="PS51257">
    <property type="entry name" value="PROKAR_LIPOPROTEIN"/>
    <property type="match status" value="1"/>
</dbReference>
<dbReference type="SUPFAM" id="SSF56300">
    <property type="entry name" value="Metallo-dependent phosphatases"/>
    <property type="match status" value="1"/>
</dbReference>
<evidence type="ECO:0000256" key="1">
    <source>
        <dbReference type="ARBA" id="ARBA00022723"/>
    </source>
</evidence>
<evidence type="ECO:0000259" key="4">
    <source>
        <dbReference type="Pfam" id="PF00149"/>
    </source>
</evidence>
<evidence type="ECO:0000313" key="6">
    <source>
        <dbReference type="Proteomes" id="UP000784286"/>
    </source>
</evidence>
<reference evidence="5" key="1">
    <citation type="journal article" date="2021" name="PeerJ">
        <title>Extensive microbial diversity within the chicken gut microbiome revealed by metagenomics and culture.</title>
        <authorList>
            <person name="Gilroy R."/>
            <person name="Ravi A."/>
            <person name="Getino M."/>
            <person name="Pursley I."/>
            <person name="Horton D.L."/>
            <person name="Alikhan N.F."/>
            <person name="Baker D."/>
            <person name="Gharbi K."/>
            <person name="Hall N."/>
            <person name="Watson M."/>
            <person name="Adriaenssens E.M."/>
            <person name="Foster-Nyarko E."/>
            <person name="Jarju S."/>
            <person name="Secka A."/>
            <person name="Antonio M."/>
            <person name="Oren A."/>
            <person name="Chaudhuri R.R."/>
            <person name="La Ragione R."/>
            <person name="Hildebrand F."/>
            <person name="Pallen M.J."/>
        </authorList>
    </citation>
    <scope>NUCLEOTIDE SEQUENCE</scope>
    <source>
        <strain evidence="5">8470</strain>
    </source>
</reference>
<protein>
    <submittedName>
        <fullName evidence="5">Metallophosphoesterase</fullName>
    </submittedName>
</protein>
<gene>
    <name evidence="5" type="ORF">H9928_00145</name>
</gene>
<evidence type="ECO:0000256" key="3">
    <source>
        <dbReference type="SAM" id="SignalP"/>
    </source>
</evidence>
<dbReference type="Pfam" id="PF00149">
    <property type="entry name" value="Metallophos"/>
    <property type="match status" value="1"/>
</dbReference>
<sequence length="277" mass="30903">MKRLFKNFFFLLLVAACLSSCATASLSKYKGVGRIKRYDFYSEQLPDSFDGFRMAFATDFHYESRFTSGRLGGAIRALQATEADVLLLGGDYRGRNGGNMDELFSALAQVHTRYGTYAVMGNHERGESDTLVRRAMAHAGVCLLEHKVDTLWKGKEFILLCGIRNPFDLGRNGISPTLSLKPEDFVVMLTHTPDYVEDTDVSNTDLALAGHTHGGQISLFKRWTPAHFSKYGNRFLTGMKHNSRGIPIIISNGLGTSRKDIRLFTPSEVVLVVLHKK</sequence>
<comment type="caution">
    <text evidence="5">The sequence shown here is derived from an EMBL/GenBank/DDBJ whole genome shotgun (WGS) entry which is preliminary data.</text>
</comment>
<dbReference type="PANTHER" id="PTHR31302">
    <property type="entry name" value="TRANSMEMBRANE PROTEIN WITH METALLOPHOSPHOESTERASE DOMAIN-RELATED"/>
    <property type="match status" value="1"/>
</dbReference>
<dbReference type="Gene3D" id="3.60.21.10">
    <property type="match status" value="1"/>
</dbReference>
<keyword evidence="2" id="KW-0378">Hydrolase</keyword>
<reference evidence="5" key="2">
    <citation type="submission" date="2021-04" db="EMBL/GenBank/DDBJ databases">
        <authorList>
            <person name="Gilroy R."/>
        </authorList>
    </citation>
    <scope>NUCLEOTIDE SEQUENCE</scope>
    <source>
        <strain evidence="5">8470</strain>
    </source>
</reference>
<feature type="chain" id="PRO_5038129820" evidence="3">
    <location>
        <begin position="25"/>
        <end position="277"/>
    </location>
</feature>
<proteinExistence type="predicted"/>
<feature type="signal peptide" evidence="3">
    <location>
        <begin position="1"/>
        <end position="24"/>
    </location>
</feature>
<dbReference type="CDD" id="cd07385">
    <property type="entry name" value="MPP_YkuE_C"/>
    <property type="match status" value="1"/>
</dbReference>
<evidence type="ECO:0000256" key="2">
    <source>
        <dbReference type="ARBA" id="ARBA00022801"/>
    </source>
</evidence>